<proteinExistence type="predicted"/>
<accession>A0A0L9VMC5</accession>
<gene>
    <name evidence="2" type="ORF">LR48_Vigan10g201000</name>
</gene>
<organism evidence="2 3">
    <name type="scientific">Phaseolus angularis</name>
    <name type="common">Azuki bean</name>
    <name type="synonym">Vigna angularis</name>
    <dbReference type="NCBI Taxonomy" id="3914"/>
    <lineage>
        <taxon>Eukaryota</taxon>
        <taxon>Viridiplantae</taxon>
        <taxon>Streptophyta</taxon>
        <taxon>Embryophyta</taxon>
        <taxon>Tracheophyta</taxon>
        <taxon>Spermatophyta</taxon>
        <taxon>Magnoliopsida</taxon>
        <taxon>eudicotyledons</taxon>
        <taxon>Gunneridae</taxon>
        <taxon>Pentapetalae</taxon>
        <taxon>rosids</taxon>
        <taxon>fabids</taxon>
        <taxon>Fabales</taxon>
        <taxon>Fabaceae</taxon>
        <taxon>Papilionoideae</taxon>
        <taxon>50 kb inversion clade</taxon>
        <taxon>NPAAA clade</taxon>
        <taxon>indigoferoid/millettioid clade</taxon>
        <taxon>Phaseoleae</taxon>
        <taxon>Vigna</taxon>
    </lineage>
</organism>
<name>A0A0L9VMC5_PHAAN</name>
<reference evidence="3" key="1">
    <citation type="journal article" date="2015" name="Proc. Natl. Acad. Sci. U.S.A.">
        <title>Genome sequencing of adzuki bean (Vigna angularis) provides insight into high starch and low fat accumulation and domestication.</title>
        <authorList>
            <person name="Yang K."/>
            <person name="Tian Z."/>
            <person name="Chen C."/>
            <person name="Luo L."/>
            <person name="Zhao B."/>
            <person name="Wang Z."/>
            <person name="Yu L."/>
            <person name="Li Y."/>
            <person name="Sun Y."/>
            <person name="Li W."/>
            <person name="Chen Y."/>
            <person name="Li Y."/>
            <person name="Zhang Y."/>
            <person name="Ai D."/>
            <person name="Zhao J."/>
            <person name="Shang C."/>
            <person name="Ma Y."/>
            <person name="Wu B."/>
            <person name="Wang M."/>
            <person name="Gao L."/>
            <person name="Sun D."/>
            <person name="Zhang P."/>
            <person name="Guo F."/>
            <person name="Wang W."/>
            <person name="Li Y."/>
            <person name="Wang J."/>
            <person name="Varshney R.K."/>
            <person name="Wang J."/>
            <person name="Ling H.Q."/>
            <person name="Wan P."/>
        </authorList>
    </citation>
    <scope>NUCLEOTIDE SEQUENCE</scope>
    <source>
        <strain evidence="3">cv. Jingnong 6</strain>
    </source>
</reference>
<dbReference type="EMBL" id="CM003380">
    <property type="protein sequence ID" value="KOM56118.1"/>
    <property type="molecule type" value="Genomic_DNA"/>
</dbReference>
<sequence length="115" mass="13400">MTTVRKLDGSSSTGHRRTLHESKRWQRNEEMIGEGSAQKVFGELFGEGLEVCVIHVVEKMSAATLWWRDELMFQRVEAERFPIWMAMGGSPLEEGCVWWWRPCSGFSARHGEQRW</sequence>
<dbReference type="Gramene" id="KOM56118">
    <property type="protein sequence ID" value="KOM56118"/>
    <property type="gene ID" value="LR48_Vigan10g201000"/>
</dbReference>
<evidence type="ECO:0000313" key="3">
    <source>
        <dbReference type="Proteomes" id="UP000053144"/>
    </source>
</evidence>
<evidence type="ECO:0000256" key="1">
    <source>
        <dbReference type="SAM" id="MobiDB-lite"/>
    </source>
</evidence>
<protein>
    <submittedName>
        <fullName evidence="2">Uncharacterized protein</fullName>
    </submittedName>
</protein>
<dbReference type="AlphaFoldDB" id="A0A0L9VMC5"/>
<evidence type="ECO:0000313" key="2">
    <source>
        <dbReference type="EMBL" id="KOM56118.1"/>
    </source>
</evidence>
<dbReference type="Proteomes" id="UP000053144">
    <property type="component" value="Chromosome 10"/>
</dbReference>
<feature type="region of interest" description="Disordered" evidence="1">
    <location>
        <begin position="1"/>
        <end position="22"/>
    </location>
</feature>